<comment type="caution">
    <text evidence="7">The sequence shown here is derived from an EMBL/GenBank/DDBJ whole genome shotgun (WGS) entry which is preliminary data.</text>
</comment>
<dbReference type="InterPro" id="IPR050330">
    <property type="entry name" value="Bact_OuterMem_StrucFunc"/>
</dbReference>
<evidence type="ECO:0000256" key="1">
    <source>
        <dbReference type="ARBA" id="ARBA00004442"/>
    </source>
</evidence>
<proteinExistence type="predicted"/>
<evidence type="ECO:0000313" key="8">
    <source>
        <dbReference type="Proteomes" id="UP000218332"/>
    </source>
</evidence>
<evidence type="ECO:0000256" key="2">
    <source>
        <dbReference type="ARBA" id="ARBA00023136"/>
    </source>
</evidence>
<feature type="region of interest" description="Disordered" evidence="5">
    <location>
        <begin position="221"/>
        <end position="240"/>
    </location>
</feature>
<dbReference type="Proteomes" id="UP000218332">
    <property type="component" value="Unassembled WGS sequence"/>
</dbReference>
<dbReference type="InterPro" id="IPR036737">
    <property type="entry name" value="OmpA-like_sf"/>
</dbReference>
<dbReference type="SUPFAM" id="SSF103088">
    <property type="entry name" value="OmpA-like"/>
    <property type="match status" value="1"/>
</dbReference>
<dbReference type="AlphaFoldDB" id="A0A2A2I368"/>
<keyword evidence="3" id="KW-0998">Cell outer membrane</keyword>
<dbReference type="PANTHER" id="PTHR30329">
    <property type="entry name" value="STATOR ELEMENT OF FLAGELLAR MOTOR COMPLEX"/>
    <property type="match status" value="1"/>
</dbReference>
<reference evidence="7 8" key="1">
    <citation type="submission" date="2017-07" db="EMBL/GenBank/DDBJ databases">
        <title>Tamlnaduibacter salinus (Mi-7) genome sequencing.</title>
        <authorList>
            <person name="Verma A."/>
            <person name="Krishnamurthi S."/>
        </authorList>
    </citation>
    <scope>NUCLEOTIDE SEQUENCE [LARGE SCALE GENOMIC DNA]</scope>
    <source>
        <strain evidence="7 8">Mi-7</strain>
    </source>
</reference>
<dbReference type="PROSITE" id="PS51123">
    <property type="entry name" value="OMPA_2"/>
    <property type="match status" value="1"/>
</dbReference>
<protein>
    <recommendedName>
        <fullName evidence="6">OmpA-like domain-containing protein</fullName>
    </recommendedName>
</protein>
<dbReference type="GO" id="GO:0009279">
    <property type="term" value="C:cell outer membrane"/>
    <property type="evidence" value="ECO:0007669"/>
    <property type="project" value="UniProtKB-SubCell"/>
</dbReference>
<keyword evidence="2 4" id="KW-0472">Membrane</keyword>
<dbReference type="PRINTS" id="PR01021">
    <property type="entry name" value="OMPADOMAIN"/>
</dbReference>
<name>A0A2A2I368_9GAMM</name>
<evidence type="ECO:0000256" key="3">
    <source>
        <dbReference type="ARBA" id="ARBA00023237"/>
    </source>
</evidence>
<dbReference type="Pfam" id="PF00691">
    <property type="entry name" value="OmpA"/>
    <property type="match status" value="1"/>
</dbReference>
<dbReference type="EMBL" id="NMPM01000059">
    <property type="protein sequence ID" value="PAV25483.1"/>
    <property type="molecule type" value="Genomic_DNA"/>
</dbReference>
<dbReference type="InterPro" id="IPR006664">
    <property type="entry name" value="OMP_bac"/>
</dbReference>
<keyword evidence="8" id="KW-1185">Reference proteome</keyword>
<feature type="compositionally biased region" description="Basic and acidic residues" evidence="5">
    <location>
        <begin position="263"/>
        <end position="281"/>
    </location>
</feature>
<evidence type="ECO:0000313" key="7">
    <source>
        <dbReference type="EMBL" id="PAV25483.1"/>
    </source>
</evidence>
<dbReference type="Gene3D" id="3.30.1330.60">
    <property type="entry name" value="OmpA-like domain"/>
    <property type="match status" value="1"/>
</dbReference>
<feature type="domain" description="OmpA-like" evidence="6">
    <location>
        <begin position="133"/>
        <end position="249"/>
    </location>
</feature>
<evidence type="ECO:0000259" key="6">
    <source>
        <dbReference type="PROSITE" id="PS51123"/>
    </source>
</evidence>
<dbReference type="PANTHER" id="PTHR30329:SF21">
    <property type="entry name" value="LIPOPROTEIN YIAD-RELATED"/>
    <property type="match status" value="1"/>
</dbReference>
<dbReference type="InterPro" id="IPR006665">
    <property type="entry name" value="OmpA-like"/>
</dbReference>
<accession>A0A2A2I368</accession>
<comment type="subcellular location">
    <subcellularLocation>
        <location evidence="1">Cell outer membrane</location>
    </subcellularLocation>
</comment>
<feature type="compositionally biased region" description="Polar residues" evidence="5">
    <location>
        <begin position="225"/>
        <end position="236"/>
    </location>
</feature>
<evidence type="ECO:0000256" key="5">
    <source>
        <dbReference type="SAM" id="MobiDB-lite"/>
    </source>
</evidence>
<organism evidence="7 8">
    <name type="scientific">Tamilnaduibacter salinus</name>
    <dbReference type="NCBI Taxonomy" id="1484056"/>
    <lineage>
        <taxon>Bacteria</taxon>
        <taxon>Pseudomonadati</taxon>
        <taxon>Pseudomonadota</taxon>
        <taxon>Gammaproteobacteria</taxon>
        <taxon>Pseudomonadales</taxon>
        <taxon>Marinobacteraceae</taxon>
        <taxon>Tamilnaduibacter</taxon>
    </lineage>
</organism>
<dbReference type="CDD" id="cd07185">
    <property type="entry name" value="OmpA_C-like"/>
    <property type="match status" value="1"/>
</dbReference>
<dbReference type="PRINTS" id="PR01023">
    <property type="entry name" value="NAFLGMOTY"/>
</dbReference>
<feature type="region of interest" description="Disordered" evidence="5">
    <location>
        <begin position="263"/>
        <end position="310"/>
    </location>
</feature>
<sequence length="512" mass="55945">MPCISLIAGNVYVESNTKHHLDFYNRENDHSMRKTQLAVAVSACSIVLMTSGCGNMQKNLKENAGKIGGVVVGAATGALACDGDPACIAAGAFTGLVLGDLYDKRQEELRKIAEEKDIKLETKTVQTFNSDKENGLELAINEGEMFDVGSSDLKTEARLDLMTVATVYREKPQKILVIGHTDATGSNAHNQRLSEKRARTVAELFQEVGVPADQIYFQGAGESQPVATNDTKSGRSTNRRVEVVEIDSEESLSAYNLQRKNDSKYLAHSNRTSEEKAEIRRKVQSTPKTVPTPEKEPKVAETAPKQPVPAPDVKALIDFGGQPASDDFSQIVQAAGDAREKSGISFSLFPKAVASAAPTDLSPCYMEAPRVTGDIQNLGTGKKLDTGEINMADYWPGLNGNVWLDTVNGHMVAYQDLRVIRDSAAPQGKPTVRIYEDVERDKEADFVAQPYIESYPGENGLLLRTYFKESEPMQCMDFVMPNRGSGSSKAGVLYYAKGQGIYEQEIQLTRIK</sequence>
<evidence type="ECO:0000256" key="4">
    <source>
        <dbReference type="PROSITE-ProRule" id="PRU00473"/>
    </source>
</evidence>
<gene>
    <name evidence="7" type="ORF">CF392_10640</name>
</gene>